<organism evidence="1 2">
    <name type="scientific">Zasmidium cellare</name>
    <name type="common">Wine cellar mold</name>
    <name type="synonym">Racodium cellare</name>
    <dbReference type="NCBI Taxonomy" id="395010"/>
    <lineage>
        <taxon>Eukaryota</taxon>
        <taxon>Fungi</taxon>
        <taxon>Dikarya</taxon>
        <taxon>Ascomycota</taxon>
        <taxon>Pezizomycotina</taxon>
        <taxon>Dothideomycetes</taxon>
        <taxon>Dothideomycetidae</taxon>
        <taxon>Mycosphaerellales</taxon>
        <taxon>Mycosphaerellaceae</taxon>
        <taxon>Zasmidium</taxon>
    </lineage>
</organism>
<evidence type="ECO:0000313" key="1">
    <source>
        <dbReference type="EMBL" id="KAK4505449.1"/>
    </source>
</evidence>
<name>A0ABR0EV03_ZASCE</name>
<protein>
    <submittedName>
        <fullName evidence="1">Uncharacterized protein</fullName>
    </submittedName>
</protein>
<comment type="caution">
    <text evidence="1">The sequence shown here is derived from an EMBL/GenBank/DDBJ whole genome shotgun (WGS) entry which is preliminary data.</text>
</comment>
<proteinExistence type="predicted"/>
<keyword evidence="2" id="KW-1185">Reference proteome</keyword>
<evidence type="ECO:0000313" key="2">
    <source>
        <dbReference type="Proteomes" id="UP001305779"/>
    </source>
</evidence>
<gene>
    <name evidence="1" type="ORF">PRZ48_003412</name>
</gene>
<dbReference type="Proteomes" id="UP001305779">
    <property type="component" value="Unassembled WGS sequence"/>
</dbReference>
<accession>A0ABR0EV03</accession>
<sequence>MATTQIDMVFGWTSHPQKDQIIKEVRDWLVKTDPIPGSLPAGQKPGRVEIWSSPVPDDNRVLVKYEGAPPGHYGGYFLPISFVPSRQ</sequence>
<dbReference type="EMBL" id="JAXOVC010000002">
    <property type="protein sequence ID" value="KAK4505449.1"/>
    <property type="molecule type" value="Genomic_DNA"/>
</dbReference>
<reference evidence="1 2" key="1">
    <citation type="journal article" date="2023" name="G3 (Bethesda)">
        <title>A chromosome-level genome assembly of Zasmidium syzygii isolated from banana leaves.</title>
        <authorList>
            <person name="van Westerhoven A.C."/>
            <person name="Mehrabi R."/>
            <person name="Talebi R."/>
            <person name="Steentjes M.B.F."/>
            <person name="Corcolon B."/>
            <person name="Chong P.A."/>
            <person name="Kema G.H.J."/>
            <person name="Seidl M.F."/>
        </authorList>
    </citation>
    <scope>NUCLEOTIDE SEQUENCE [LARGE SCALE GENOMIC DNA]</scope>
    <source>
        <strain evidence="1 2">P124</strain>
    </source>
</reference>